<dbReference type="PANTHER" id="PTHR22935">
    <property type="entry name" value="PENICILLIN-BINDING PROTEIN"/>
    <property type="match status" value="1"/>
</dbReference>
<protein>
    <submittedName>
        <fullName evidence="4">Beta-lactamase family protein-like protein</fullName>
    </submittedName>
</protein>
<proteinExistence type="predicted"/>
<reference evidence="4" key="1">
    <citation type="journal article" date="2020" name="Stud. Mycol.">
        <title>101 Dothideomycetes genomes: a test case for predicting lifestyles and emergence of pathogens.</title>
        <authorList>
            <person name="Haridas S."/>
            <person name="Albert R."/>
            <person name="Binder M."/>
            <person name="Bloem J."/>
            <person name="Labutti K."/>
            <person name="Salamov A."/>
            <person name="Andreopoulos B."/>
            <person name="Baker S."/>
            <person name="Barry K."/>
            <person name="Bills G."/>
            <person name="Bluhm B."/>
            <person name="Cannon C."/>
            <person name="Castanera R."/>
            <person name="Culley D."/>
            <person name="Daum C."/>
            <person name="Ezra D."/>
            <person name="Gonzalez J."/>
            <person name="Henrissat B."/>
            <person name="Kuo A."/>
            <person name="Liang C."/>
            <person name="Lipzen A."/>
            <person name="Lutzoni F."/>
            <person name="Magnuson J."/>
            <person name="Mondo S."/>
            <person name="Nolan M."/>
            <person name="Ohm R."/>
            <person name="Pangilinan J."/>
            <person name="Park H.-J."/>
            <person name="Ramirez L."/>
            <person name="Alfaro M."/>
            <person name="Sun H."/>
            <person name="Tritt A."/>
            <person name="Yoshinaga Y."/>
            <person name="Zwiers L.-H."/>
            <person name="Turgeon B."/>
            <person name="Goodwin S."/>
            <person name="Spatafora J."/>
            <person name="Crous P."/>
            <person name="Grigoriev I."/>
        </authorList>
    </citation>
    <scope>NUCLEOTIDE SEQUENCE</scope>
    <source>
        <strain evidence="4">CBS 122367</strain>
    </source>
</reference>
<accession>A0A6G1ILJ9</accession>
<dbReference type="Gene3D" id="3.40.710.10">
    <property type="entry name" value="DD-peptidase/beta-lactamase superfamily"/>
    <property type="match status" value="1"/>
</dbReference>
<dbReference type="InterPro" id="IPR058664">
    <property type="entry name" value="ARB_00930-like_C"/>
</dbReference>
<keyword evidence="1" id="KW-0732">Signal</keyword>
<feature type="signal peptide" evidence="1">
    <location>
        <begin position="1"/>
        <end position="21"/>
    </location>
</feature>
<feature type="domain" description="Beta-lactamase-related" evidence="2">
    <location>
        <begin position="194"/>
        <end position="383"/>
    </location>
</feature>
<organism evidence="4 5">
    <name type="scientific">Lentithecium fluviatile CBS 122367</name>
    <dbReference type="NCBI Taxonomy" id="1168545"/>
    <lineage>
        <taxon>Eukaryota</taxon>
        <taxon>Fungi</taxon>
        <taxon>Dikarya</taxon>
        <taxon>Ascomycota</taxon>
        <taxon>Pezizomycotina</taxon>
        <taxon>Dothideomycetes</taxon>
        <taxon>Pleosporomycetidae</taxon>
        <taxon>Pleosporales</taxon>
        <taxon>Massarineae</taxon>
        <taxon>Lentitheciaceae</taxon>
        <taxon>Lentithecium</taxon>
    </lineage>
</organism>
<evidence type="ECO:0000259" key="3">
    <source>
        <dbReference type="Pfam" id="PF26335"/>
    </source>
</evidence>
<dbReference type="Proteomes" id="UP000799291">
    <property type="component" value="Unassembled WGS sequence"/>
</dbReference>
<dbReference type="PANTHER" id="PTHR22935:SF97">
    <property type="entry name" value="BETA-LACTAMASE-RELATED DOMAIN-CONTAINING PROTEIN"/>
    <property type="match status" value="1"/>
</dbReference>
<dbReference type="Pfam" id="PF00144">
    <property type="entry name" value="Beta-lactamase"/>
    <property type="match status" value="2"/>
</dbReference>
<evidence type="ECO:0000313" key="4">
    <source>
        <dbReference type="EMBL" id="KAF2679025.1"/>
    </source>
</evidence>
<evidence type="ECO:0000259" key="2">
    <source>
        <dbReference type="Pfam" id="PF00144"/>
    </source>
</evidence>
<keyword evidence="5" id="KW-1185">Reference proteome</keyword>
<dbReference type="AlphaFoldDB" id="A0A6G1ILJ9"/>
<dbReference type="EMBL" id="MU005607">
    <property type="protein sequence ID" value="KAF2679025.1"/>
    <property type="molecule type" value="Genomic_DNA"/>
</dbReference>
<evidence type="ECO:0000256" key="1">
    <source>
        <dbReference type="SAM" id="SignalP"/>
    </source>
</evidence>
<feature type="domain" description="Beta-lactamase-like ARB-00930-like C-terminal" evidence="3">
    <location>
        <begin position="405"/>
        <end position="561"/>
    </location>
</feature>
<feature type="domain" description="Beta-lactamase-related" evidence="2">
    <location>
        <begin position="99"/>
        <end position="150"/>
    </location>
</feature>
<dbReference type="InterPro" id="IPR001466">
    <property type="entry name" value="Beta-lactam-related"/>
</dbReference>
<evidence type="ECO:0000313" key="5">
    <source>
        <dbReference type="Proteomes" id="UP000799291"/>
    </source>
</evidence>
<name>A0A6G1ILJ9_9PLEO</name>
<dbReference type="Pfam" id="PF26335">
    <property type="entry name" value="ARB_00930_C"/>
    <property type="match status" value="1"/>
</dbReference>
<sequence>MKLPAWVPGLLALVQLPIIAAAPNCPLIGPEFPPPQRLAEHPTWKAAIANITAIFDYIDASNITGVDKFSYSIQVFSTNPGPPILWQRYRTAKDLPRNTTGVRSVDGDTVYRLGSVTKVYTVLAFLAEAGDVHWNQPITKYVPELAKSASNDNGVLGEITQTEDIPEALQAVFPPLSNSTKPPCGAYPLCSREQFFEGLDIMYPSYPAWQTATYSNVAYQLLAYALESISGKKYTDILNDRVISPLGLKRTYYENPPDSVGVLPGTEKETYWGVSLGQASPGGNMYASAGDLSTLGRAILSSKLIKPALTRRWLNPVTFASDFVASVGAPWGVRRIQLAKDTQPHRTLSVFTKAGTFRRYTAFITLLRDFNIGFTIMMAGQPALNNFYGADLIGAALIPAYDAAARDEADKLYSGTYVSRPGSGWNGTATNSSLTISTDPTRPGLGIGPWISNGTNMVEMALQLAAGSAFQPIRAEGRLYYTQLESSTSDGGKRQAWKAVFEETGGPAAGQQLWSTDCGAWVGVTGVTYGSLPLDEFIFNFNKEGMVVSVENLAMRSKLYKV</sequence>
<feature type="chain" id="PRO_5026244445" evidence="1">
    <location>
        <begin position="22"/>
        <end position="562"/>
    </location>
</feature>
<dbReference type="SUPFAM" id="SSF56601">
    <property type="entry name" value="beta-lactamase/transpeptidase-like"/>
    <property type="match status" value="1"/>
</dbReference>
<dbReference type="InterPro" id="IPR051478">
    <property type="entry name" value="Beta-lactamase-like_AB/R"/>
</dbReference>
<dbReference type="InterPro" id="IPR012338">
    <property type="entry name" value="Beta-lactam/transpept-like"/>
</dbReference>
<dbReference type="OrthoDB" id="10250282at2759"/>
<gene>
    <name evidence="4" type="ORF">K458DRAFT_408504</name>
</gene>